<feature type="compositionally biased region" description="Pro residues" evidence="1">
    <location>
        <begin position="31"/>
        <end position="52"/>
    </location>
</feature>
<protein>
    <submittedName>
        <fullName evidence="4">Uncharacterized protein DUF4190</fullName>
    </submittedName>
</protein>
<gene>
    <name evidence="4" type="ORF">DFR68_11815</name>
</gene>
<feature type="transmembrane region" description="Helical" evidence="2">
    <location>
        <begin position="123"/>
        <end position="152"/>
    </location>
</feature>
<organism evidence="4 5">
    <name type="scientific">Nocardia mexicana</name>
    <dbReference type="NCBI Taxonomy" id="279262"/>
    <lineage>
        <taxon>Bacteria</taxon>
        <taxon>Bacillati</taxon>
        <taxon>Actinomycetota</taxon>
        <taxon>Actinomycetes</taxon>
        <taxon>Mycobacteriales</taxon>
        <taxon>Nocardiaceae</taxon>
        <taxon>Nocardia</taxon>
    </lineage>
</organism>
<feature type="domain" description="DUF4190" evidence="3">
    <location>
        <begin position="123"/>
        <end position="182"/>
    </location>
</feature>
<dbReference type="EMBL" id="QQAZ01000018">
    <property type="protein sequence ID" value="RDI43837.1"/>
    <property type="molecule type" value="Genomic_DNA"/>
</dbReference>
<keyword evidence="5" id="KW-1185">Reference proteome</keyword>
<accession>A0A370GJM8</accession>
<feature type="region of interest" description="Disordered" evidence="1">
    <location>
        <begin position="1"/>
        <end position="113"/>
    </location>
</feature>
<keyword evidence="2" id="KW-0472">Membrane</keyword>
<evidence type="ECO:0000313" key="4">
    <source>
        <dbReference type="EMBL" id="RDI43837.1"/>
    </source>
</evidence>
<keyword evidence="2" id="KW-1133">Transmembrane helix</keyword>
<dbReference type="AlphaFoldDB" id="A0A370GJM8"/>
<dbReference type="InterPro" id="IPR025241">
    <property type="entry name" value="DUF4190"/>
</dbReference>
<keyword evidence="2" id="KW-0812">Transmembrane</keyword>
<dbReference type="Proteomes" id="UP000255355">
    <property type="component" value="Unassembled WGS sequence"/>
</dbReference>
<feature type="compositionally biased region" description="Low complexity" evidence="1">
    <location>
        <begin position="53"/>
        <end position="113"/>
    </location>
</feature>
<dbReference type="Pfam" id="PF13828">
    <property type="entry name" value="DUF4190"/>
    <property type="match status" value="1"/>
</dbReference>
<sequence length="192" mass="20194">MTNPGDSDEWWKQYGGEGVSSESGGHAQVPPSGPPSAPQQQPQPPVTPPPQQQYPSYPQQQPPQYGQQPYGQQEPYPQQPQQPYGQPGQYGQPNPYGQPAYPPGGAYQPYGYPQQQAQGTNGLAIGSLIASILGLCTCIGAIVGIVLGIIALNQIKERGGEGRGLALAGIWVGAAAIVLQIIWVVVNIAISA</sequence>
<evidence type="ECO:0000313" key="5">
    <source>
        <dbReference type="Proteomes" id="UP000255355"/>
    </source>
</evidence>
<feature type="transmembrane region" description="Helical" evidence="2">
    <location>
        <begin position="164"/>
        <end position="190"/>
    </location>
</feature>
<proteinExistence type="predicted"/>
<comment type="caution">
    <text evidence="4">The sequence shown here is derived from an EMBL/GenBank/DDBJ whole genome shotgun (WGS) entry which is preliminary data.</text>
</comment>
<name>A0A370GJM8_9NOCA</name>
<dbReference type="STRING" id="1210089.GCA_001613165_04914"/>
<evidence type="ECO:0000256" key="1">
    <source>
        <dbReference type="SAM" id="MobiDB-lite"/>
    </source>
</evidence>
<evidence type="ECO:0000256" key="2">
    <source>
        <dbReference type="SAM" id="Phobius"/>
    </source>
</evidence>
<evidence type="ECO:0000259" key="3">
    <source>
        <dbReference type="Pfam" id="PF13828"/>
    </source>
</evidence>
<reference evidence="4 5" key="1">
    <citation type="submission" date="2018-07" db="EMBL/GenBank/DDBJ databases">
        <title>Genomic Encyclopedia of Type Strains, Phase IV (KMG-IV): sequencing the most valuable type-strain genomes for metagenomic binning, comparative biology and taxonomic classification.</title>
        <authorList>
            <person name="Goeker M."/>
        </authorList>
    </citation>
    <scope>NUCLEOTIDE SEQUENCE [LARGE SCALE GENOMIC DNA]</scope>
    <source>
        <strain evidence="4 5">DSM 44952</strain>
    </source>
</reference>
<dbReference type="RefSeq" id="WP_068024019.1">
    <property type="nucleotide sequence ID" value="NZ_QQAZ01000018.1"/>
</dbReference>